<evidence type="ECO:0000313" key="3">
    <source>
        <dbReference type="Proteomes" id="UP000187283"/>
    </source>
</evidence>
<protein>
    <submittedName>
        <fullName evidence="2">Chromosome transmission fidelity protein 18-like protein</fullName>
    </submittedName>
</protein>
<gene>
    <name evidence="2" type="ORF">AYI70_g10877</name>
</gene>
<keyword evidence="3" id="KW-1185">Reference proteome</keyword>
<keyword evidence="1" id="KW-1133">Transmembrane helix</keyword>
<proteinExistence type="predicted"/>
<organism evidence="2 3">
    <name type="scientific">Smittium culicis</name>
    <dbReference type="NCBI Taxonomy" id="133412"/>
    <lineage>
        <taxon>Eukaryota</taxon>
        <taxon>Fungi</taxon>
        <taxon>Fungi incertae sedis</taxon>
        <taxon>Zoopagomycota</taxon>
        <taxon>Kickxellomycotina</taxon>
        <taxon>Harpellomycetes</taxon>
        <taxon>Harpellales</taxon>
        <taxon>Legeriomycetaceae</taxon>
        <taxon>Smittium</taxon>
    </lineage>
</organism>
<dbReference type="EMBL" id="LSSN01005411">
    <property type="protein sequence ID" value="OMJ09539.1"/>
    <property type="molecule type" value="Genomic_DNA"/>
</dbReference>
<name>A0A1R1X4J0_9FUNG</name>
<feature type="transmembrane region" description="Helical" evidence="1">
    <location>
        <begin position="110"/>
        <end position="130"/>
    </location>
</feature>
<dbReference type="AlphaFoldDB" id="A0A1R1X4J0"/>
<accession>A0A1R1X4J0</accession>
<evidence type="ECO:0000256" key="1">
    <source>
        <dbReference type="SAM" id="Phobius"/>
    </source>
</evidence>
<comment type="caution">
    <text evidence="2">The sequence shown here is derived from an EMBL/GenBank/DDBJ whole genome shotgun (WGS) entry which is preliminary data.</text>
</comment>
<keyword evidence="1" id="KW-0472">Membrane</keyword>
<reference evidence="2 3" key="1">
    <citation type="submission" date="2017-01" db="EMBL/GenBank/DDBJ databases">
        <authorList>
            <person name="Mah S.A."/>
            <person name="Swanson W.J."/>
            <person name="Moy G.W."/>
            <person name="Vacquier V.D."/>
        </authorList>
    </citation>
    <scope>NUCLEOTIDE SEQUENCE [LARGE SCALE GENOMIC DNA]</scope>
    <source>
        <strain evidence="2 3">GSMNP</strain>
    </source>
</reference>
<keyword evidence="1" id="KW-0812">Transmembrane</keyword>
<dbReference type="STRING" id="133412.A0A1R1X4J0"/>
<dbReference type="Proteomes" id="UP000187283">
    <property type="component" value="Unassembled WGS sequence"/>
</dbReference>
<dbReference type="OrthoDB" id="2195431at2759"/>
<evidence type="ECO:0000313" key="2">
    <source>
        <dbReference type="EMBL" id="OMJ09539.1"/>
    </source>
</evidence>
<sequence>METRDLTYTVISSISSEWLYFYDTIDAFIKSNPSGGYSLLSYLPHTFVAVNLACGRPLGLSGIEFCYPKVDAQEKVNKKKFIQTSEAFLSGISNSGSRCLWDMKSFSSYFIYYILQILSPKISIGNVALFTDEMKKSLNRLVEVMSSYSLKFVQNQSSDGRYSFDLTP</sequence>